<evidence type="ECO:0000256" key="1">
    <source>
        <dbReference type="SAM" id="Phobius"/>
    </source>
</evidence>
<feature type="transmembrane region" description="Helical" evidence="1">
    <location>
        <begin position="6"/>
        <end position="30"/>
    </location>
</feature>
<feature type="transmembrane region" description="Helical" evidence="1">
    <location>
        <begin position="185"/>
        <end position="202"/>
    </location>
</feature>
<accession>A0AAJ4T527</accession>
<dbReference type="Proteomes" id="UP000662821">
    <property type="component" value="Chromosome"/>
</dbReference>
<feature type="transmembrane region" description="Helical" evidence="1">
    <location>
        <begin position="120"/>
        <end position="139"/>
    </location>
</feature>
<dbReference type="RefSeq" id="WP_151097147.1">
    <property type="nucleotide sequence ID" value="NZ_CP071520.1"/>
</dbReference>
<evidence type="ECO:0008006" key="4">
    <source>
        <dbReference type="Google" id="ProtNLM"/>
    </source>
</evidence>
<organism evidence="2 3">
    <name type="scientific">Janthinobacterium lividum</name>
    <dbReference type="NCBI Taxonomy" id="29581"/>
    <lineage>
        <taxon>Bacteria</taxon>
        <taxon>Pseudomonadati</taxon>
        <taxon>Pseudomonadota</taxon>
        <taxon>Betaproteobacteria</taxon>
        <taxon>Burkholderiales</taxon>
        <taxon>Oxalobacteraceae</taxon>
        <taxon>Janthinobacterium</taxon>
    </lineage>
</organism>
<evidence type="ECO:0000313" key="3">
    <source>
        <dbReference type="Proteomes" id="UP000662821"/>
    </source>
</evidence>
<feature type="transmembrane region" description="Helical" evidence="1">
    <location>
        <begin position="67"/>
        <end position="85"/>
    </location>
</feature>
<reference evidence="2 3" key="1">
    <citation type="submission" date="2021-03" db="EMBL/GenBank/DDBJ databases">
        <title>Draft genome sequence of Janthinobacterium sp. strain PLB02 isolated from infected primmorphs (Lubomirskia baicalensis).</title>
        <authorList>
            <person name="Chernogor L.I."/>
            <person name="Belikov S.I."/>
            <person name="Petrushin I.S."/>
        </authorList>
    </citation>
    <scope>NUCLEOTIDE SEQUENCE [LARGE SCALE GENOMIC DNA]</scope>
    <source>
        <strain evidence="2 3">PLB02</strain>
    </source>
</reference>
<sequence length="220" mass="24354">MPQPQLINIVTHVLAGSAAIGLGLLLLTTAKGTPQHRRRGRLFAWLTLLVCATAAIGNLLFDYRPVFAVLTVLVLYQLLSGWRAVYTRDAGPQAVDGAMTAAALAAGGMILLRLQHDASGQQTIVVLSSLGGLATILVYDAARWLFPRRWHGMLWRYEHIYKLLASLFAMLSAAAGNLLRMGQPWTQLAPSLLGLICIAWFWRRQYRQEQAQRLMHRLAA</sequence>
<evidence type="ECO:0000313" key="2">
    <source>
        <dbReference type="EMBL" id="QSX96110.1"/>
    </source>
</evidence>
<feature type="transmembrane region" description="Helical" evidence="1">
    <location>
        <begin position="97"/>
        <end position="114"/>
    </location>
</feature>
<feature type="transmembrane region" description="Helical" evidence="1">
    <location>
        <begin position="42"/>
        <end position="61"/>
    </location>
</feature>
<keyword evidence="1" id="KW-0472">Membrane</keyword>
<protein>
    <recommendedName>
        <fullName evidence="4">DUF2306 domain-containing protein</fullName>
    </recommendedName>
</protein>
<dbReference type="AlphaFoldDB" id="A0AAJ4T527"/>
<keyword evidence="1" id="KW-0812">Transmembrane</keyword>
<feature type="transmembrane region" description="Helical" evidence="1">
    <location>
        <begin position="160"/>
        <end position="179"/>
    </location>
</feature>
<gene>
    <name evidence="2" type="ORF">J3P46_26400</name>
</gene>
<name>A0AAJ4T527_9BURK</name>
<dbReference type="EMBL" id="CP071520">
    <property type="protein sequence ID" value="QSX96110.1"/>
    <property type="molecule type" value="Genomic_DNA"/>
</dbReference>
<keyword evidence="1" id="KW-1133">Transmembrane helix</keyword>
<proteinExistence type="predicted"/>